<dbReference type="EC" id="6.3.2.17" evidence="3"/>
<comment type="similarity">
    <text evidence="2 11">Belongs to the folylpolyglutamate synthase family.</text>
</comment>
<evidence type="ECO:0000256" key="9">
    <source>
        <dbReference type="ARBA" id="ARBA00030592"/>
    </source>
</evidence>
<gene>
    <name evidence="14" type="ORF">IAB98_10525</name>
</gene>
<dbReference type="PROSITE" id="PS01012">
    <property type="entry name" value="FOLYLPOLYGLU_SYNT_2"/>
    <property type="match status" value="1"/>
</dbReference>
<dbReference type="PIRSF" id="PIRSF001563">
    <property type="entry name" value="Folylpolyglu_synth"/>
    <property type="match status" value="1"/>
</dbReference>
<reference evidence="14" key="1">
    <citation type="submission" date="2020-10" db="EMBL/GenBank/DDBJ databases">
        <authorList>
            <person name="Gilroy R."/>
        </authorList>
    </citation>
    <scope>NUCLEOTIDE SEQUENCE</scope>
    <source>
        <strain evidence="14">ChiSxjej1B13-7041</strain>
    </source>
</reference>
<dbReference type="GO" id="GO:0004326">
    <property type="term" value="F:tetrahydrofolylpolyglutamate synthase activity"/>
    <property type="evidence" value="ECO:0007669"/>
    <property type="project" value="UniProtKB-EC"/>
</dbReference>
<dbReference type="InterPro" id="IPR004101">
    <property type="entry name" value="Mur_ligase_C"/>
</dbReference>
<evidence type="ECO:0000256" key="10">
    <source>
        <dbReference type="ARBA" id="ARBA00047493"/>
    </source>
</evidence>
<dbReference type="Gene3D" id="3.90.190.20">
    <property type="entry name" value="Mur ligase, C-terminal domain"/>
    <property type="match status" value="1"/>
</dbReference>
<dbReference type="AlphaFoldDB" id="A0A9D1JGC3"/>
<dbReference type="InterPro" id="IPR001645">
    <property type="entry name" value="Folylpolyglutamate_synth"/>
</dbReference>
<accession>A0A9D1JGC3</accession>
<feature type="domain" description="Mur ligase C-terminal" evidence="12">
    <location>
        <begin position="293"/>
        <end position="413"/>
    </location>
</feature>
<dbReference type="Proteomes" id="UP000886841">
    <property type="component" value="Unassembled WGS sequence"/>
</dbReference>
<dbReference type="PANTHER" id="PTHR11136">
    <property type="entry name" value="FOLYLPOLYGLUTAMATE SYNTHASE-RELATED"/>
    <property type="match status" value="1"/>
</dbReference>
<sequence length="432" mass="48507">MNYEEARVYLEQASKYGSVLGLESMKGLLDKLDNPQDQLRFIHIAGTNGKGSVLAYLSTILQKAGYRIGRYISPTLFSYRERIQVNGQRIEKDALARHITVIARAVEEIKRRQEPIPTVFEIETALAFLYFKEKKCDIAVVETGLGGALDATNVIKTTLLEVIAPIGLDHMDVLGKTLGEIAAQKAGIIKEGTRVVTAAQEPEAREVLERVCREKNCRLRQVEPQKLKDIHYGWDQQSFSYKQWENVQISLAGKFQIQNAALALEAAEQLREESFDLPDTAVYEGMRETCWRGRFTVVSREPVVILDGAHNPQAARALKNSLEQYFSGKKLYYVFGVFRDKDYKKIIELTAPAAEHIITVETPDNPRALPAEELREEVKRLNPAVESADSVESAVEKSLRLMNPEDVLVIFGSLSFLSLADKAIKKGEKLHG</sequence>
<dbReference type="InterPro" id="IPR013221">
    <property type="entry name" value="Mur_ligase_cen"/>
</dbReference>
<dbReference type="PANTHER" id="PTHR11136:SF0">
    <property type="entry name" value="DIHYDROFOLATE SYNTHETASE-RELATED"/>
    <property type="match status" value="1"/>
</dbReference>
<evidence type="ECO:0000256" key="11">
    <source>
        <dbReference type="PIRNR" id="PIRNR001563"/>
    </source>
</evidence>
<evidence type="ECO:0000259" key="12">
    <source>
        <dbReference type="Pfam" id="PF02875"/>
    </source>
</evidence>
<keyword evidence="7 11" id="KW-0067">ATP-binding</keyword>
<evidence type="ECO:0000256" key="8">
    <source>
        <dbReference type="ARBA" id="ARBA00022842"/>
    </source>
</evidence>
<evidence type="ECO:0000313" key="15">
    <source>
        <dbReference type="Proteomes" id="UP000886841"/>
    </source>
</evidence>
<keyword evidence="6 11" id="KW-0547">Nucleotide-binding</keyword>
<organism evidence="14 15">
    <name type="scientific">Candidatus Egerieimonas intestinavium</name>
    <dbReference type="NCBI Taxonomy" id="2840777"/>
    <lineage>
        <taxon>Bacteria</taxon>
        <taxon>Bacillati</taxon>
        <taxon>Bacillota</taxon>
        <taxon>Clostridia</taxon>
        <taxon>Lachnospirales</taxon>
        <taxon>Lachnospiraceae</taxon>
        <taxon>Lachnospiraceae incertae sedis</taxon>
        <taxon>Candidatus Egerieimonas</taxon>
    </lineage>
</organism>
<name>A0A9D1JGC3_9FIRM</name>
<dbReference type="FunFam" id="3.40.1190.10:FF:000011">
    <property type="entry name" value="Folylpolyglutamate synthase/dihydrofolate synthase"/>
    <property type="match status" value="1"/>
</dbReference>
<comment type="catalytic activity">
    <reaction evidence="10">
        <text>(6S)-5,6,7,8-tetrahydrofolyl-(gamma-L-Glu)(n) + L-glutamate + ATP = (6S)-5,6,7,8-tetrahydrofolyl-(gamma-L-Glu)(n+1) + ADP + phosphate + H(+)</text>
        <dbReference type="Rhea" id="RHEA:10580"/>
        <dbReference type="Rhea" id="RHEA-COMP:14738"/>
        <dbReference type="Rhea" id="RHEA-COMP:14740"/>
        <dbReference type="ChEBI" id="CHEBI:15378"/>
        <dbReference type="ChEBI" id="CHEBI:29985"/>
        <dbReference type="ChEBI" id="CHEBI:30616"/>
        <dbReference type="ChEBI" id="CHEBI:43474"/>
        <dbReference type="ChEBI" id="CHEBI:141005"/>
        <dbReference type="ChEBI" id="CHEBI:456216"/>
        <dbReference type="EC" id="6.3.2.17"/>
    </reaction>
</comment>
<dbReference type="GO" id="GO:0005737">
    <property type="term" value="C:cytoplasm"/>
    <property type="evidence" value="ECO:0007669"/>
    <property type="project" value="TreeGrafter"/>
</dbReference>
<dbReference type="Pfam" id="PF08245">
    <property type="entry name" value="Mur_ligase_M"/>
    <property type="match status" value="1"/>
</dbReference>
<dbReference type="PROSITE" id="PS01011">
    <property type="entry name" value="FOLYLPOLYGLU_SYNT_1"/>
    <property type="match status" value="1"/>
</dbReference>
<evidence type="ECO:0000256" key="6">
    <source>
        <dbReference type="ARBA" id="ARBA00022741"/>
    </source>
</evidence>
<dbReference type="Pfam" id="PF02875">
    <property type="entry name" value="Mur_ligase_C"/>
    <property type="match status" value="1"/>
</dbReference>
<protein>
    <recommendedName>
        <fullName evidence="3">tetrahydrofolate synthase</fullName>
        <ecNumber evidence="3">6.3.2.17</ecNumber>
    </recommendedName>
    <alternativeName>
        <fullName evidence="9">Tetrahydrofolylpolyglutamate synthase</fullName>
    </alternativeName>
</protein>
<dbReference type="InterPro" id="IPR036615">
    <property type="entry name" value="Mur_ligase_C_dom_sf"/>
</dbReference>
<keyword evidence="8" id="KW-0460">Magnesium</keyword>
<evidence type="ECO:0000256" key="3">
    <source>
        <dbReference type="ARBA" id="ARBA00013025"/>
    </source>
</evidence>
<dbReference type="GO" id="GO:0005524">
    <property type="term" value="F:ATP binding"/>
    <property type="evidence" value="ECO:0007669"/>
    <property type="project" value="UniProtKB-KW"/>
</dbReference>
<dbReference type="InterPro" id="IPR036565">
    <property type="entry name" value="Mur-like_cat_sf"/>
</dbReference>
<feature type="domain" description="Mur ligase central" evidence="13">
    <location>
        <begin position="44"/>
        <end position="266"/>
    </location>
</feature>
<dbReference type="GO" id="GO:0008841">
    <property type="term" value="F:dihydrofolate synthase activity"/>
    <property type="evidence" value="ECO:0007669"/>
    <property type="project" value="TreeGrafter"/>
</dbReference>
<evidence type="ECO:0000259" key="13">
    <source>
        <dbReference type="Pfam" id="PF08245"/>
    </source>
</evidence>
<dbReference type="SUPFAM" id="SSF53244">
    <property type="entry name" value="MurD-like peptide ligases, peptide-binding domain"/>
    <property type="match status" value="1"/>
</dbReference>
<evidence type="ECO:0000256" key="2">
    <source>
        <dbReference type="ARBA" id="ARBA00008276"/>
    </source>
</evidence>
<keyword evidence="4 11" id="KW-0436">Ligase</keyword>
<dbReference type="EMBL" id="DVHU01000094">
    <property type="protein sequence ID" value="HIR93838.1"/>
    <property type="molecule type" value="Genomic_DNA"/>
</dbReference>
<dbReference type="SUPFAM" id="SSF53623">
    <property type="entry name" value="MurD-like peptide ligases, catalytic domain"/>
    <property type="match status" value="1"/>
</dbReference>
<reference evidence="14" key="2">
    <citation type="journal article" date="2021" name="PeerJ">
        <title>Extensive microbial diversity within the chicken gut microbiome revealed by metagenomics and culture.</title>
        <authorList>
            <person name="Gilroy R."/>
            <person name="Ravi A."/>
            <person name="Getino M."/>
            <person name="Pursley I."/>
            <person name="Horton D.L."/>
            <person name="Alikhan N.F."/>
            <person name="Baker D."/>
            <person name="Gharbi K."/>
            <person name="Hall N."/>
            <person name="Watson M."/>
            <person name="Adriaenssens E.M."/>
            <person name="Foster-Nyarko E."/>
            <person name="Jarju S."/>
            <person name="Secka A."/>
            <person name="Antonio M."/>
            <person name="Oren A."/>
            <person name="Chaudhuri R.R."/>
            <person name="La Ragione R."/>
            <person name="Hildebrand F."/>
            <person name="Pallen M.J."/>
        </authorList>
    </citation>
    <scope>NUCLEOTIDE SEQUENCE</scope>
    <source>
        <strain evidence="14">ChiSxjej1B13-7041</strain>
    </source>
</reference>
<evidence type="ECO:0000256" key="1">
    <source>
        <dbReference type="ARBA" id="ARBA00001946"/>
    </source>
</evidence>
<evidence type="ECO:0000256" key="5">
    <source>
        <dbReference type="ARBA" id="ARBA00022723"/>
    </source>
</evidence>
<evidence type="ECO:0000256" key="4">
    <source>
        <dbReference type="ARBA" id="ARBA00022598"/>
    </source>
</evidence>
<dbReference type="NCBIfam" id="TIGR01499">
    <property type="entry name" value="folC"/>
    <property type="match status" value="1"/>
</dbReference>
<proteinExistence type="inferred from homology"/>
<evidence type="ECO:0000256" key="7">
    <source>
        <dbReference type="ARBA" id="ARBA00022840"/>
    </source>
</evidence>
<dbReference type="GO" id="GO:0046872">
    <property type="term" value="F:metal ion binding"/>
    <property type="evidence" value="ECO:0007669"/>
    <property type="project" value="UniProtKB-KW"/>
</dbReference>
<comment type="cofactor">
    <cofactor evidence="1">
        <name>Mg(2+)</name>
        <dbReference type="ChEBI" id="CHEBI:18420"/>
    </cofactor>
</comment>
<evidence type="ECO:0000313" key="14">
    <source>
        <dbReference type="EMBL" id="HIR93838.1"/>
    </source>
</evidence>
<dbReference type="Gene3D" id="3.40.1190.10">
    <property type="entry name" value="Mur-like, catalytic domain"/>
    <property type="match status" value="1"/>
</dbReference>
<dbReference type="InterPro" id="IPR018109">
    <property type="entry name" value="Folylpolyglutamate_synth_CS"/>
</dbReference>
<keyword evidence="5" id="KW-0479">Metal-binding</keyword>
<comment type="caution">
    <text evidence="14">The sequence shown here is derived from an EMBL/GenBank/DDBJ whole genome shotgun (WGS) entry which is preliminary data.</text>
</comment>